<evidence type="ECO:0000313" key="2">
    <source>
        <dbReference type="EMBL" id="RCW68899.1"/>
    </source>
</evidence>
<dbReference type="Pfam" id="PF13557">
    <property type="entry name" value="Phenol_MetA_deg"/>
    <property type="match status" value="1"/>
</dbReference>
<evidence type="ECO:0000256" key="1">
    <source>
        <dbReference type="SAM" id="SignalP"/>
    </source>
</evidence>
<organism evidence="2 3">
    <name type="scientific">Pseudorhodoferax soli</name>
    <dbReference type="NCBI Taxonomy" id="545864"/>
    <lineage>
        <taxon>Bacteria</taxon>
        <taxon>Pseudomonadati</taxon>
        <taxon>Pseudomonadota</taxon>
        <taxon>Betaproteobacteria</taxon>
        <taxon>Burkholderiales</taxon>
        <taxon>Comamonadaceae</taxon>
    </lineage>
</organism>
<dbReference type="AlphaFoldDB" id="A0A368XMW7"/>
<evidence type="ECO:0000313" key="3">
    <source>
        <dbReference type="Proteomes" id="UP000252884"/>
    </source>
</evidence>
<proteinExistence type="predicted"/>
<dbReference type="OrthoDB" id="8639774at2"/>
<gene>
    <name evidence="2" type="ORF">DES41_107424</name>
</gene>
<evidence type="ECO:0008006" key="4">
    <source>
        <dbReference type="Google" id="ProtNLM"/>
    </source>
</evidence>
<reference evidence="2 3" key="1">
    <citation type="submission" date="2018-07" db="EMBL/GenBank/DDBJ databases">
        <title>Genomic Encyclopedia of Type Strains, Phase IV (KMG-IV): sequencing the most valuable type-strain genomes for metagenomic binning, comparative biology and taxonomic classification.</title>
        <authorList>
            <person name="Goeker M."/>
        </authorList>
    </citation>
    <scope>NUCLEOTIDE SEQUENCE [LARGE SCALE GENOMIC DNA]</scope>
    <source>
        <strain evidence="2 3">DSM 21634</strain>
    </source>
</reference>
<keyword evidence="1" id="KW-0732">Signal</keyword>
<feature type="signal peptide" evidence="1">
    <location>
        <begin position="1"/>
        <end position="23"/>
    </location>
</feature>
<dbReference type="InterPro" id="IPR025737">
    <property type="entry name" value="FApF"/>
</dbReference>
<accession>A0A368XMW7</accession>
<dbReference type="Proteomes" id="UP000252884">
    <property type="component" value="Unassembled WGS sequence"/>
</dbReference>
<protein>
    <recommendedName>
        <fullName evidence="4">Outer membrane beta-barrel porin/alpha-amylase</fullName>
    </recommendedName>
</protein>
<keyword evidence="3" id="KW-1185">Reference proteome</keyword>
<sequence length="363" mass="38304">MNATAQLALTLACTLAASSLAQAGEDFQVRYNLAGSLGGEIFAPPDLQGLTGGIALTRVDIHKITGNDGERLTQTLPGGTLPLPAPTPAALYPTYGPATGVIDARGSLVQWNLGLAWLSAARYGGGRLALAFNLPYGIKKQGFGAQATTPTLNWNPAVPAATQAAAQAGFDKQFQGTVAAMAAAEGGNVSDIGDMELHAGWRHADDRLRVLAGASLVLPTGRYNQASGPDIGFGNFYTLRPVAQLVYLPRPDIALAGRVTVGLNTRNRDNDLRSGNWASLEAAVGTMTRLGPVGVHVVHAQQFQDDSGNRWGPSRYRSTNAGLFWTTRIPVVDTVLTLQHMATLQSRNAKNGTYSQVRVSKSF</sequence>
<name>A0A368XMW7_9BURK</name>
<dbReference type="RefSeq" id="WP_114470401.1">
    <property type="nucleotide sequence ID" value="NZ_QPJK01000007.1"/>
</dbReference>
<feature type="chain" id="PRO_5016588125" description="Outer membrane beta-barrel porin/alpha-amylase" evidence="1">
    <location>
        <begin position="24"/>
        <end position="363"/>
    </location>
</feature>
<comment type="caution">
    <text evidence="2">The sequence shown here is derived from an EMBL/GenBank/DDBJ whole genome shotgun (WGS) entry which is preliminary data.</text>
</comment>
<dbReference type="EMBL" id="QPJK01000007">
    <property type="protein sequence ID" value="RCW68899.1"/>
    <property type="molecule type" value="Genomic_DNA"/>
</dbReference>